<accession>A0A1X2HQJ2</accession>
<feature type="compositionally biased region" description="Polar residues" evidence="2">
    <location>
        <begin position="245"/>
        <end position="257"/>
    </location>
</feature>
<dbReference type="InterPro" id="IPR025609">
    <property type="entry name" value="Lsm14-like_N"/>
</dbReference>
<dbReference type="Pfam" id="PF09532">
    <property type="entry name" value="FDF"/>
    <property type="match status" value="1"/>
</dbReference>
<evidence type="ECO:0000259" key="3">
    <source>
        <dbReference type="PROSITE" id="PS51512"/>
    </source>
</evidence>
<evidence type="ECO:0000313" key="7">
    <source>
        <dbReference type="Proteomes" id="UP000242180"/>
    </source>
</evidence>
<dbReference type="GO" id="GO:0003729">
    <property type="term" value="F:mRNA binding"/>
    <property type="evidence" value="ECO:0007669"/>
    <property type="project" value="TreeGrafter"/>
</dbReference>
<dbReference type="OMA" id="WYPPPGH"/>
<feature type="compositionally biased region" description="Low complexity" evidence="2">
    <location>
        <begin position="162"/>
        <end position="194"/>
    </location>
</feature>
<dbReference type="PANTHER" id="PTHR13586:SF0">
    <property type="entry name" value="TRAILER HITCH, ISOFORM H"/>
    <property type="match status" value="1"/>
</dbReference>
<feature type="compositionally biased region" description="Pro residues" evidence="2">
    <location>
        <begin position="82"/>
        <end position="95"/>
    </location>
</feature>
<dbReference type="PANTHER" id="PTHR13586">
    <property type="entry name" value="SCD6 PROTEIN-RELATED"/>
    <property type="match status" value="1"/>
</dbReference>
<evidence type="ECO:0000313" key="6">
    <source>
        <dbReference type="EMBL" id="ORZ01654.1"/>
    </source>
</evidence>
<feature type="compositionally biased region" description="Low complexity" evidence="2">
    <location>
        <begin position="126"/>
        <end position="136"/>
    </location>
</feature>
<feature type="compositionally biased region" description="Low complexity" evidence="2">
    <location>
        <begin position="201"/>
        <end position="210"/>
    </location>
</feature>
<sequence>MTGLSYLGSKISLISKSDIRYVGILHDIDPQNATIALEQVVSYGTEGRRGGNPAEEIPPADNVFKYIVFRGSDVKDLQVFEAPPPPPAPPAPPLRPQQQQHQQQQQQNNVPSILPTPLQHQPPQPLTSQQQPQAPQDAMANYSPVYPYMMAPPHPPPPPPQQQQQQQQQQHQPHQQRHQPQQQMPYPMMGYPYHNGVEPYGGQQQQQQGLPGIGVGGFYVPPHEQPSSLYQPIASTMAPIPAQLQHDNLSQNVNQNQPEEHIVQKPELNTSQSQHVPLPTEMPVPLTAQSARNPATADQVPNEVSPVPVAPQSQAHAPPPPSPPPAPKPDLKDHSPPPPAVMKQRQHEVSKMDMASSVEQLAKTVSELGIGKERSGLRGDKRASVPAMPLRNTTKTTEKTSRRGSRGGKRASTHVTAPSSAPLKEFDFESANAKFNKEEVLRNLFKKVEGGVDVESALAASAPSVASPVVEEEEIHIPEADTFYDKQKSFFDDISCDAKERAEGKRGGEYRKKIHEEKKRDLETFGASSVDSSRQRGGRGRSNRNRNSVNGSSTAAPSGGYRGRNPRGGSGGKQIQGTA</sequence>
<dbReference type="OrthoDB" id="21539at2759"/>
<feature type="compositionally biased region" description="Basic residues" evidence="2">
    <location>
        <begin position="402"/>
        <end position="412"/>
    </location>
</feature>
<feature type="domain" description="DFDF" evidence="3">
    <location>
        <begin position="414"/>
        <end position="450"/>
    </location>
</feature>
<dbReference type="AlphaFoldDB" id="A0A1X2HQJ2"/>
<name>A0A1X2HQJ2_SYNRA</name>
<feature type="region of interest" description="Disordered" evidence="2">
    <location>
        <begin position="244"/>
        <end position="420"/>
    </location>
</feature>
<evidence type="ECO:0000259" key="5">
    <source>
        <dbReference type="PROSITE" id="PS52002"/>
    </source>
</evidence>
<feature type="compositionally biased region" description="Pro residues" evidence="2">
    <location>
        <begin position="317"/>
        <end position="328"/>
    </location>
</feature>
<dbReference type="SUPFAM" id="SSF50182">
    <property type="entry name" value="Sm-like ribonucleoproteins"/>
    <property type="match status" value="1"/>
</dbReference>
<dbReference type="STRING" id="13706.A0A1X2HQJ2"/>
<dbReference type="SMART" id="SM01271">
    <property type="entry name" value="LSM14"/>
    <property type="match status" value="1"/>
</dbReference>
<dbReference type="InterPro" id="IPR019050">
    <property type="entry name" value="FDF_dom"/>
</dbReference>
<keyword evidence="7" id="KW-1185">Reference proteome</keyword>
<dbReference type="GO" id="GO:0000932">
    <property type="term" value="C:P-body"/>
    <property type="evidence" value="ECO:0007669"/>
    <property type="project" value="TreeGrafter"/>
</dbReference>
<dbReference type="InParanoid" id="A0A1X2HQJ2"/>
<feature type="region of interest" description="Disordered" evidence="2">
    <location>
        <begin position="78"/>
        <end position="219"/>
    </location>
</feature>
<dbReference type="PROSITE" id="PS52002">
    <property type="entry name" value="SM"/>
    <property type="match status" value="1"/>
</dbReference>
<feature type="region of interest" description="Disordered" evidence="2">
    <location>
        <begin position="500"/>
        <end position="579"/>
    </location>
</feature>
<feature type="domain" description="Sm" evidence="5">
    <location>
        <begin position="1"/>
        <end position="83"/>
    </location>
</feature>
<dbReference type="SMART" id="SM01199">
    <property type="entry name" value="FDF"/>
    <property type="match status" value="1"/>
</dbReference>
<dbReference type="InterPro" id="IPR025762">
    <property type="entry name" value="DFDF"/>
</dbReference>
<dbReference type="EMBL" id="MCGN01000002">
    <property type="protein sequence ID" value="ORZ01654.1"/>
    <property type="molecule type" value="Genomic_DNA"/>
</dbReference>
<feature type="compositionally biased region" description="Pro residues" evidence="2">
    <location>
        <begin position="150"/>
        <end position="161"/>
    </location>
</feature>
<reference evidence="6 7" key="1">
    <citation type="submission" date="2016-07" db="EMBL/GenBank/DDBJ databases">
        <title>Pervasive Adenine N6-methylation of Active Genes in Fungi.</title>
        <authorList>
            <consortium name="DOE Joint Genome Institute"/>
            <person name="Mondo S.J."/>
            <person name="Dannebaum R.O."/>
            <person name="Kuo R.C."/>
            <person name="Labutti K."/>
            <person name="Haridas S."/>
            <person name="Kuo A."/>
            <person name="Salamov A."/>
            <person name="Ahrendt S.R."/>
            <person name="Lipzen A."/>
            <person name="Sullivan W."/>
            <person name="Andreopoulos W.B."/>
            <person name="Clum A."/>
            <person name="Lindquist E."/>
            <person name="Daum C."/>
            <person name="Ramamoorthy G.K."/>
            <person name="Gryganskyi A."/>
            <person name="Culley D."/>
            <person name="Magnuson J.K."/>
            <person name="James T.Y."/>
            <person name="O'Malley M.A."/>
            <person name="Stajich J.E."/>
            <person name="Spatafora J.W."/>
            <person name="Visel A."/>
            <person name="Grigoriev I.V."/>
        </authorList>
    </citation>
    <scope>NUCLEOTIDE SEQUENCE [LARGE SCALE GENOMIC DNA]</scope>
    <source>
        <strain evidence="6 7">NRRL 2496</strain>
    </source>
</reference>
<gene>
    <name evidence="6" type="ORF">BCR43DRAFT_487278</name>
</gene>
<dbReference type="CDD" id="cd01736">
    <property type="entry name" value="LSm14_N"/>
    <property type="match status" value="1"/>
</dbReference>
<dbReference type="Proteomes" id="UP000242180">
    <property type="component" value="Unassembled WGS sequence"/>
</dbReference>
<proteinExistence type="predicted"/>
<feature type="compositionally biased region" description="Low complexity" evidence="2">
    <location>
        <begin position="306"/>
        <end position="316"/>
    </location>
</feature>
<dbReference type="GO" id="GO:0033962">
    <property type="term" value="P:P-body assembly"/>
    <property type="evidence" value="ECO:0007669"/>
    <property type="project" value="TreeGrafter"/>
</dbReference>
<dbReference type="PROSITE" id="PS51512">
    <property type="entry name" value="DFDF"/>
    <property type="match status" value="1"/>
</dbReference>
<dbReference type="InterPro" id="IPR025761">
    <property type="entry name" value="FFD_box"/>
</dbReference>
<dbReference type="PROSITE" id="PS51513">
    <property type="entry name" value="FFD"/>
    <property type="match status" value="1"/>
</dbReference>
<comment type="caution">
    <text evidence="6">The sequence shown here is derived from an EMBL/GenBank/DDBJ whole genome shotgun (WGS) entry which is preliminary data.</text>
</comment>
<feature type="compositionally biased region" description="Basic and acidic residues" evidence="2">
    <location>
        <begin position="370"/>
        <end position="383"/>
    </location>
</feature>
<feature type="compositionally biased region" description="Low complexity" evidence="2">
    <location>
        <begin position="96"/>
        <end position="107"/>
    </location>
</feature>
<evidence type="ECO:0000256" key="2">
    <source>
        <dbReference type="SAM" id="MobiDB-lite"/>
    </source>
</evidence>
<dbReference type="GO" id="GO:0034063">
    <property type="term" value="P:stress granule assembly"/>
    <property type="evidence" value="ECO:0007669"/>
    <property type="project" value="TreeGrafter"/>
</dbReference>
<feature type="domain" description="FFD box profile" evidence="4">
    <location>
        <begin position="482"/>
        <end position="498"/>
    </location>
</feature>
<dbReference type="InterPro" id="IPR010920">
    <property type="entry name" value="LSM_dom_sf"/>
</dbReference>
<feature type="compositionally biased region" description="Basic and acidic residues" evidence="2">
    <location>
        <begin position="500"/>
        <end position="523"/>
    </location>
</feature>
<evidence type="ECO:0000259" key="4">
    <source>
        <dbReference type="PROSITE" id="PS51513"/>
    </source>
</evidence>
<feature type="compositionally biased region" description="Gly residues" evidence="2">
    <location>
        <begin position="560"/>
        <end position="579"/>
    </location>
</feature>
<organism evidence="6 7">
    <name type="scientific">Syncephalastrum racemosum</name>
    <name type="common">Filamentous fungus</name>
    <dbReference type="NCBI Taxonomy" id="13706"/>
    <lineage>
        <taxon>Eukaryota</taxon>
        <taxon>Fungi</taxon>
        <taxon>Fungi incertae sedis</taxon>
        <taxon>Mucoromycota</taxon>
        <taxon>Mucoromycotina</taxon>
        <taxon>Mucoromycetes</taxon>
        <taxon>Mucorales</taxon>
        <taxon>Syncephalastraceae</taxon>
        <taxon>Syncephalastrum</taxon>
    </lineage>
</organism>
<dbReference type="Gene3D" id="2.30.30.100">
    <property type="match status" value="1"/>
</dbReference>
<evidence type="ECO:0000256" key="1">
    <source>
        <dbReference type="PROSITE-ProRule" id="PRU00846"/>
    </source>
</evidence>
<feature type="short sequence motif" description="FFD box" evidence="1">
    <location>
        <begin position="482"/>
        <end position="498"/>
    </location>
</feature>
<dbReference type="InterPro" id="IPR047575">
    <property type="entry name" value="Sm"/>
</dbReference>
<protein>
    <submittedName>
        <fullName evidence="6">Scd6-like Sm domain-domain-containing protein</fullName>
    </submittedName>
</protein>
<dbReference type="Pfam" id="PF12701">
    <property type="entry name" value="LSM14"/>
    <property type="match status" value="1"/>
</dbReference>